<sequence>MTKKQIGLKLSAITLAVLLAGCGGGGSDGYYNSDSSNNGSTGNGSDTGNGQENTVISEKYFLEIQSSKPTVDVTGDEVDVTLRLVDENGGGVKEKSLSLILDQAVRDKGLSNNGASVKITDENGYASFKLSFKPSVSVDLINDLLANGLNISASYTDENNSKAIQNLNIRVINNGSDATTPAYNLTMKSNKQLLSVKGGDAIITVQAVDNDGAIASAKDVVLKILNPTGSGAIILNSKAVTDTVGIASFNISIQNGLTASQQAALIDQGIILQASIIDANGNETLQNLVVRVTNSEGTEATPNLSFGRTAKLASVNSDLDYEETMSVRVVDKDGNAIDNEDFTIELSVVDKKSGHYVLGKNYKASFEIDKKNISDDITDLKTNQTDLTARKSVLSAKDPASLTVAESTELTSINKSLADLLSQIKEKENKLLGLNNYSIASRYQFACIAQQNLMDIATAINGDAIQTISGNRYTATTDKSGQFKFNISYFKTYATWQTVRINIKSATNNFPNLNVSYDYPLSLLQSDFDAETVQPFDMSPYNTNSTQSPCSESKPWANLL</sequence>
<comment type="caution">
    <text evidence="5">The sequence shown here is derived from an EMBL/GenBank/DDBJ whole genome shotgun (WGS) entry which is preliminary data.</text>
</comment>
<dbReference type="InterPro" id="IPR002126">
    <property type="entry name" value="Cadherin-like_dom"/>
</dbReference>
<evidence type="ECO:0000256" key="2">
    <source>
        <dbReference type="SAM" id="MobiDB-lite"/>
    </source>
</evidence>
<feature type="domain" description="Cadherin" evidence="4">
    <location>
        <begin position="199"/>
        <end position="342"/>
    </location>
</feature>
<feature type="signal peptide" evidence="3">
    <location>
        <begin position="1"/>
        <end position="20"/>
    </location>
</feature>
<keyword evidence="6" id="KW-1185">Reference proteome</keyword>
<feature type="coiled-coil region" evidence="1">
    <location>
        <begin position="410"/>
        <end position="437"/>
    </location>
</feature>
<evidence type="ECO:0000313" key="5">
    <source>
        <dbReference type="EMBL" id="KYQ71534.1"/>
    </source>
</evidence>
<dbReference type="AlphaFoldDB" id="A0A151Y0L1"/>
<dbReference type="OrthoDB" id="6662267at2"/>
<dbReference type="RefSeq" id="WP_067669682.1">
    <property type="nucleotide sequence ID" value="NZ_CBCSIK010000012.1"/>
</dbReference>
<evidence type="ECO:0000256" key="3">
    <source>
        <dbReference type="SAM" id="SignalP"/>
    </source>
</evidence>
<feature type="compositionally biased region" description="Polar residues" evidence="2">
    <location>
        <begin position="540"/>
        <end position="551"/>
    </location>
</feature>
<name>A0A151Y0L1_9GAMM</name>
<dbReference type="EMBL" id="LUAW01000024">
    <property type="protein sequence ID" value="KYQ71534.1"/>
    <property type="molecule type" value="Genomic_DNA"/>
</dbReference>
<feature type="chain" id="PRO_5007592098" description="Cadherin domain-containing protein" evidence="3">
    <location>
        <begin position="21"/>
        <end position="560"/>
    </location>
</feature>
<dbReference type="GO" id="GO:0005509">
    <property type="term" value="F:calcium ion binding"/>
    <property type="evidence" value="ECO:0007669"/>
    <property type="project" value="InterPro"/>
</dbReference>
<keyword evidence="1" id="KW-0175">Coiled coil</keyword>
<evidence type="ECO:0000259" key="4">
    <source>
        <dbReference type="PROSITE" id="PS50268"/>
    </source>
</evidence>
<dbReference type="PROSITE" id="PS51257">
    <property type="entry name" value="PROKAR_LIPOPROTEIN"/>
    <property type="match status" value="1"/>
</dbReference>
<feature type="region of interest" description="Disordered" evidence="2">
    <location>
        <begin position="539"/>
        <end position="560"/>
    </location>
</feature>
<organism evidence="5 6">
    <name type="scientific">Acinetobacter pragensis</name>
    <dbReference type="NCBI Taxonomy" id="1806892"/>
    <lineage>
        <taxon>Bacteria</taxon>
        <taxon>Pseudomonadati</taxon>
        <taxon>Pseudomonadota</taxon>
        <taxon>Gammaproteobacteria</taxon>
        <taxon>Moraxellales</taxon>
        <taxon>Moraxellaceae</taxon>
        <taxon>Acinetobacter</taxon>
    </lineage>
</organism>
<keyword evidence="3" id="KW-0732">Signal</keyword>
<evidence type="ECO:0000313" key="6">
    <source>
        <dbReference type="Proteomes" id="UP000076276"/>
    </source>
</evidence>
<dbReference type="PROSITE" id="PS50268">
    <property type="entry name" value="CADHERIN_2"/>
    <property type="match status" value="1"/>
</dbReference>
<dbReference type="Proteomes" id="UP000076276">
    <property type="component" value="Unassembled WGS sequence"/>
</dbReference>
<evidence type="ECO:0000256" key="1">
    <source>
        <dbReference type="SAM" id="Coils"/>
    </source>
</evidence>
<protein>
    <recommendedName>
        <fullName evidence="4">Cadherin domain-containing protein</fullName>
    </recommendedName>
</protein>
<dbReference type="STRING" id="1806892.AZH43_13640"/>
<feature type="region of interest" description="Disordered" evidence="2">
    <location>
        <begin position="33"/>
        <end position="52"/>
    </location>
</feature>
<proteinExistence type="predicted"/>
<accession>A0A151Y0L1</accession>
<gene>
    <name evidence="5" type="ORF">AZH43_13640</name>
</gene>
<reference evidence="5 6" key="1">
    <citation type="submission" date="2016-03" db="EMBL/GenBank/DDBJ databases">
        <title>Acinetobacter genomospecies 28 strain ANC 4149.</title>
        <authorList>
            <person name="Radolfova-Krizova L."/>
            <person name="Nemec A."/>
        </authorList>
    </citation>
    <scope>NUCLEOTIDE SEQUENCE [LARGE SCALE GENOMIC DNA]</scope>
    <source>
        <strain evidence="5 6">ANC 4149</strain>
    </source>
</reference>
<dbReference type="GO" id="GO:0007156">
    <property type="term" value="P:homophilic cell adhesion via plasma membrane adhesion molecules"/>
    <property type="evidence" value="ECO:0007669"/>
    <property type="project" value="InterPro"/>
</dbReference>
<dbReference type="GO" id="GO:0016020">
    <property type="term" value="C:membrane"/>
    <property type="evidence" value="ECO:0007669"/>
    <property type="project" value="InterPro"/>
</dbReference>